<feature type="region of interest" description="Disordered" evidence="4">
    <location>
        <begin position="158"/>
        <end position="180"/>
    </location>
</feature>
<dbReference type="InterPro" id="IPR003661">
    <property type="entry name" value="HisK_dim/P_dom"/>
</dbReference>
<feature type="compositionally biased region" description="Low complexity" evidence="4">
    <location>
        <begin position="462"/>
        <end position="477"/>
    </location>
</feature>
<dbReference type="CDD" id="cd00082">
    <property type="entry name" value="HisKA"/>
    <property type="match status" value="1"/>
</dbReference>
<dbReference type="InterPro" id="IPR004358">
    <property type="entry name" value="Sig_transdc_His_kin-like_C"/>
</dbReference>
<comment type="caution">
    <text evidence="8">The sequence shown here is derived from an EMBL/GenBank/DDBJ whole genome shotgun (WGS) entry which is preliminary data.</text>
</comment>
<dbReference type="PANTHER" id="PTHR43065:SF42">
    <property type="entry name" value="TWO-COMPONENT SENSOR PPRA"/>
    <property type="match status" value="1"/>
</dbReference>
<dbReference type="InterPro" id="IPR035965">
    <property type="entry name" value="PAS-like_dom_sf"/>
</dbReference>
<evidence type="ECO:0000256" key="2">
    <source>
        <dbReference type="ARBA" id="ARBA00012438"/>
    </source>
</evidence>
<feature type="domain" description="PAC" evidence="7">
    <location>
        <begin position="172"/>
        <end position="224"/>
    </location>
</feature>
<evidence type="ECO:0000256" key="4">
    <source>
        <dbReference type="SAM" id="MobiDB-lite"/>
    </source>
</evidence>
<dbReference type="InterPro" id="IPR036097">
    <property type="entry name" value="HisK_dim/P_sf"/>
</dbReference>
<dbReference type="SUPFAM" id="SSF55874">
    <property type="entry name" value="ATPase domain of HSP90 chaperone/DNA topoisomerase II/histidine kinase"/>
    <property type="match status" value="1"/>
</dbReference>
<accession>A0A4Q7LQL9</accession>
<dbReference type="InterPro" id="IPR000014">
    <property type="entry name" value="PAS"/>
</dbReference>
<evidence type="ECO:0000313" key="9">
    <source>
        <dbReference type="Proteomes" id="UP000293433"/>
    </source>
</evidence>
<evidence type="ECO:0000256" key="1">
    <source>
        <dbReference type="ARBA" id="ARBA00000085"/>
    </source>
</evidence>
<dbReference type="Pfam" id="PF00512">
    <property type="entry name" value="HisKA"/>
    <property type="match status" value="1"/>
</dbReference>
<dbReference type="GO" id="GO:0000155">
    <property type="term" value="F:phosphorelay sensor kinase activity"/>
    <property type="evidence" value="ECO:0007669"/>
    <property type="project" value="InterPro"/>
</dbReference>
<evidence type="ECO:0000256" key="3">
    <source>
        <dbReference type="ARBA" id="ARBA00022553"/>
    </source>
</evidence>
<dbReference type="RefSeq" id="WP_130481572.1">
    <property type="nucleotide sequence ID" value="NZ_SGWV01000008.1"/>
</dbReference>
<feature type="region of interest" description="Disordered" evidence="4">
    <location>
        <begin position="462"/>
        <end position="483"/>
    </location>
</feature>
<dbReference type="SUPFAM" id="SSF55785">
    <property type="entry name" value="PYP-like sensor domain (PAS domain)"/>
    <property type="match status" value="1"/>
</dbReference>
<reference evidence="8 9" key="1">
    <citation type="submission" date="2019-02" db="EMBL/GenBank/DDBJ databases">
        <title>Genomic Encyclopedia of Type Strains, Phase IV (KMG-IV): sequencing the most valuable type-strain genomes for metagenomic binning, comparative biology and taxonomic classification.</title>
        <authorList>
            <person name="Goeker M."/>
        </authorList>
    </citation>
    <scope>NUCLEOTIDE SEQUENCE [LARGE SCALE GENOMIC DNA]</scope>
    <source>
        <strain evidence="8 9">DSM 10617</strain>
    </source>
</reference>
<dbReference type="SMART" id="SM00091">
    <property type="entry name" value="PAS"/>
    <property type="match status" value="1"/>
</dbReference>
<dbReference type="Gene3D" id="1.10.287.130">
    <property type="match status" value="1"/>
</dbReference>
<sequence>MDRVERLLPAYTALLSRYAMSPDAFEREGALIEATELGKSGLEDGPAIDQMHEVHGRAQAELAQRWRDAPEGSAPHRGRELLARGEALPLMLALQLPHELATLAHHERRWRREHETLVTMFEQTADLIAVLDVDGQCDDVNPAFCRSTGWTRREAVEGAGAWAEPPQGTQAQRRRTEQRRRDGSSLLVDWSISPILGRRGELLSHVCIGRDVDRQQKIEDSLRENDKLRAVATLAGGIAHDFNNLLGSIIGLTELCELEAVPGSRQARNLGRIQQAGAKAAALVRQMLDFSRQTPPALQPIELADWLGQAEPLLRAAMPREQGLTVEVLAGGRVQIDPVQMEQVLLNLVRNAAQAMGDAAGQVRITADHAEPGGAARPTGAHAGATHLRLRISDTGSGILPDLLDKIFEPFFTTKPVGEGTGLGLSAVHGIVSSHAGVIEVDSRVGVGTTFSLFLPLDPTGATAPTASGSPAPADTPDGNPTP</sequence>
<feature type="domain" description="Histidine kinase" evidence="5">
    <location>
        <begin position="237"/>
        <end position="459"/>
    </location>
</feature>
<proteinExistence type="predicted"/>
<dbReference type="SUPFAM" id="SSF47384">
    <property type="entry name" value="Homodimeric domain of signal transducing histidine kinase"/>
    <property type="match status" value="1"/>
</dbReference>
<dbReference type="OrthoDB" id="5389366at2"/>
<dbReference type="InterPro" id="IPR005467">
    <property type="entry name" value="His_kinase_dom"/>
</dbReference>
<dbReference type="PROSITE" id="PS50109">
    <property type="entry name" value="HIS_KIN"/>
    <property type="match status" value="1"/>
</dbReference>
<comment type="catalytic activity">
    <reaction evidence="1">
        <text>ATP + protein L-histidine = ADP + protein N-phospho-L-histidine.</text>
        <dbReference type="EC" id="2.7.13.3"/>
    </reaction>
</comment>
<dbReference type="Gene3D" id="3.30.565.10">
    <property type="entry name" value="Histidine kinase-like ATPase, C-terminal domain"/>
    <property type="match status" value="1"/>
</dbReference>
<gene>
    <name evidence="8" type="ORF">EV685_1734</name>
</gene>
<evidence type="ECO:0000259" key="5">
    <source>
        <dbReference type="PROSITE" id="PS50109"/>
    </source>
</evidence>
<dbReference type="EC" id="2.7.13.3" evidence="2"/>
<dbReference type="PANTHER" id="PTHR43065">
    <property type="entry name" value="SENSOR HISTIDINE KINASE"/>
    <property type="match status" value="1"/>
</dbReference>
<dbReference type="CDD" id="cd00130">
    <property type="entry name" value="PAS"/>
    <property type="match status" value="1"/>
</dbReference>
<dbReference type="PRINTS" id="PR00344">
    <property type="entry name" value="BCTRLSENSOR"/>
</dbReference>
<dbReference type="Pfam" id="PF02518">
    <property type="entry name" value="HATPase_c"/>
    <property type="match status" value="1"/>
</dbReference>
<organism evidence="8 9">
    <name type="scientific">Sphaerotilus mobilis</name>
    <dbReference type="NCBI Taxonomy" id="47994"/>
    <lineage>
        <taxon>Bacteria</taxon>
        <taxon>Pseudomonadati</taxon>
        <taxon>Pseudomonadota</taxon>
        <taxon>Betaproteobacteria</taxon>
        <taxon>Burkholderiales</taxon>
        <taxon>Sphaerotilaceae</taxon>
        <taxon>Sphaerotilus</taxon>
    </lineage>
</organism>
<keyword evidence="9" id="KW-1185">Reference proteome</keyword>
<keyword evidence="3" id="KW-0597">Phosphoprotein</keyword>
<protein>
    <recommendedName>
        <fullName evidence="2">histidine kinase</fullName>
        <ecNumber evidence="2">2.7.13.3</ecNumber>
    </recommendedName>
</protein>
<dbReference type="PROSITE" id="PS50112">
    <property type="entry name" value="PAS"/>
    <property type="match status" value="1"/>
</dbReference>
<dbReference type="Gene3D" id="3.30.450.20">
    <property type="entry name" value="PAS domain"/>
    <property type="match status" value="1"/>
</dbReference>
<dbReference type="Proteomes" id="UP000293433">
    <property type="component" value="Unassembled WGS sequence"/>
</dbReference>
<dbReference type="AlphaFoldDB" id="A0A4Q7LQL9"/>
<dbReference type="InterPro" id="IPR036890">
    <property type="entry name" value="HATPase_C_sf"/>
</dbReference>
<dbReference type="SMART" id="SM00388">
    <property type="entry name" value="HisKA"/>
    <property type="match status" value="1"/>
</dbReference>
<evidence type="ECO:0000259" key="7">
    <source>
        <dbReference type="PROSITE" id="PS50113"/>
    </source>
</evidence>
<dbReference type="InterPro" id="IPR000700">
    <property type="entry name" value="PAS-assoc_C"/>
</dbReference>
<dbReference type="PROSITE" id="PS50113">
    <property type="entry name" value="PAC"/>
    <property type="match status" value="1"/>
</dbReference>
<dbReference type="InterPro" id="IPR003594">
    <property type="entry name" value="HATPase_dom"/>
</dbReference>
<name>A0A4Q7LQL9_9BURK</name>
<evidence type="ECO:0000259" key="6">
    <source>
        <dbReference type="PROSITE" id="PS50112"/>
    </source>
</evidence>
<dbReference type="EMBL" id="SGWV01000008">
    <property type="protein sequence ID" value="RZS57166.1"/>
    <property type="molecule type" value="Genomic_DNA"/>
</dbReference>
<dbReference type="SMART" id="SM00387">
    <property type="entry name" value="HATPase_c"/>
    <property type="match status" value="1"/>
</dbReference>
<feature type="domain" description="PAS" evidence="6">
    <location>
        <begin position="113"/>
        <end position="156"/>
    </location>
</feature>
<evidence type="ECO:0000313" key="8">
    <source>
        <dbReference type="EMBL" id="RZS57166.1"/>
    </source>
</evidence>
<dbReference type="NCBIfam" id="TIGR00229">
    <property type="entry name" value="sensory_box"/>
    <property type="match status" value="1"/>
</dbReference>